<dbReference type="InterPro" id="IPR036788">
    <property type="entry name" value="T_IF-3_C_sf"/>
</dbReference>
<dbReference type="PANTHER" id="PTHR10938">
    <property type="entry name" value="TRANSLATION INITIATION FACTOR IF-3"/>
    <property type="match status" value="1"/>
</dbReference>
<evidence type="ECO:0000256" key="2">
    <source>
        <dbReference type="ARBA" id="ARBA00022540"/>
    </source>
</evidence>
<evidence type="ECO:0000256" key="1">
    <source>
        <dbReference type="ARBA" id="ARBA00005439"/>
    </source>
</evidence>
<feature type="compositionally biased region" description="Low complexity" evidence="4">
    <location>
        <begin position="264"/>
        <end position="278"/>
    </location>
</feature>
<comment type="caution">
    <text evidence="5">The sequence shown here is derived from an EMBL/GenBank/DDBJ whole genome shotgun (WGS) entry which is preliminary data.</text>
</comment>
<name>A0AAN6QC05_9PEZI</name>
<dbReference type="AlphaFoldDB" id="A0AAN6QC05"/>
<dbReference type="InterPro" id="IPR001288">
    <property type="entry name" value="Translation_initiation_fac_3"/>
</dbReference>
<protein>
    <recommendedName>
        <fullName evidence="7">Translation initiation factor IF-3</fullName>
    </recommendedName>
</protein>
<dbReference type="GO" id="GO:0070124">
    <property type="term" value="P:mitochondrial translational initiation"/>
    <property type="evidence" value="ECO:0007669"/>
    <property type="project" value="TreeGrafter"/>
</dbReference>
<dbReference type="Gene3D" id="3.30.110.10">
    <property type="entry name" value="Translation initiation factor 3 (IF-3), C-terminal domain"/>
    <property type="match status" value="1"/>
</dbReference>
<dbReference type="GO" id="GO:0032790">
    <property type="term" value="P:ribosome disassembly"/>
    <property type="evidence" value="ECO:0007669"/>
    <property type="project" value="TreeGrafter"/>
</dbReference>
<accession>A0AAN6QC05</accession>
<proteinExistence type="inferred from homology"/>
<keyword evidence="6" id="KW-1185">Reference proteome</keyword>
<comment type="similarity">
    <text evidence="1">Belongs to the IF-3 family.</text>
</comment>
<dbReference type="PANTHER" id="PTHR10938:SF0">
    <property type="entry name" value="TRANSLATION INITIATION FACTOR IF-3, MITOCHONDRIAL"/>
    <property type="match status" value="1"/>
</dbReference>
<keyword evidence="2" id="KW-0396">Initiation factor</keyword>
<organism evidence="5 6">
    <name type="scientific">Parathielavia hyrcaniae</name>
    <dbReference type="NCBI Taxonomy" id="113614"/>
    <lineage>
        <taxon>Eukaryota</taxon>
        <taxon>Fungi</taxon>
        <taxon>Dikarya</taxon>
        <taxon>Ascomycota</taxon>
        <taxon>Pezizomycotina</taxon>
        <taxon>Sordariomycetes</taxon>
        <taxon>Sordariomycetidae</taxon>
        <taxon>Sordariales</taxon>
        <taxon>Chaetomiaceae</taxon>
        <taxon>Parathielavia</taxon>
    </lineage>
</organism>
<gene>
    <name evidence="5" type="ORF">N658DRAFT_492794</name>
</gene>
<reference evidence="5" key="2">
    <citation type="submission" date="2023-05" db="EMBL/GenBank/DDBJ databases">
        <authorList>
            <consortium name="Lawrence Berkeley National Laboratory"/>
            <person name="Steindorff A."/>
            <person name="Hensen N."/>
            <person name="Bonometti L."/>
            <person name="Westerberg I."/>
            <person name="Brannstrom I.O."/>
            <person name="Guillou S."/>
            <person name="Cros-Aarteil S."/>
            <person name="Calhoun S."/>
            <person name="Haridas S."/>
            <person name="Kuo A."/>
            <person name="Mondo S."/>
            <person name="Pangilinan J."/>
            <person name="Riley R."/>
            <person name="Labutti K."/>
            <person name="Andreopoulos B."/>
            <person name="Lipzen A."/>
            <person name="Chen C."/>
            <person name="Yanf M."/>
            <person name="Daum C."/>
            <person name="Ng V."/>
            <person name="Clum A."/>
            <person name="Ohm R."/>
            <person name="Martin F."/>
            <person name="Silar P."/>
            <person name="Natvig D."/>
            <person name="Lalanne C."/>
            <person name="Gautier V."/>
            <person name="Ament-Velasquez S.L."/>
            <person name="Kruys A."/>
            <person name="Hutchinson M.I."/>
            <person name="Powell A.J."/>
            <person name="Barry K."/>
            <person name="Miller A.N."/>
            <person name="Grigoriev I.V."/>
            <person name="Debuchy R."/>
            <person name="Gladieux P."/>
            <person name="Thoren M.H."/>
            <person name="Johannesson H."/>
        </authorList>
    </citation>
    <scope>NUCLEOTIDE SEQUENCE</scope>
    <source>
        <strain evidence="5">CBS 757.83</strain>
    </source>
</reference>
<dbReference type="GO" id="GO:0043022">
    <property type="term" value="F:ribosome binding"/>
    <property type="evidence" value="ECO:0007669"/>
    <property type="project" value="TreeGrafter"/>
</dbReference>
<dbReference type="EMBL" id="MU863626">
    <property type="protein sequence ID" value="KAK4104701.1"/>
    <property type="molecule type" value="Genomic_DNA"/>
</dbReference>
<evidence type="ECO:0000313" key="5">
    <source>
        <dbReference type="EMBL" id="KAK4104701.1"/>
    </source>
</evidence>
<dbReference type="SUPFAM" id="SSF55200">
    <property type="entry name" value="Translation initiation factor IF3, C-terminal domain"/>
    <property type="match status" value="1"/>
</dbReference>
<evidence type="ECO:0000256" key="3">
    <source>
        <dbReference type="ARBA" id="ARBA00022917"/>
    </source>
</evidence>
<evidence type="ECO:0008006" key="7">
    <source>
        <dbReference type="Google" id="ProtNLM"/>
    </source>
</evidence>
<dbReference type="GO" id="GO:0005739">
    <property type="term" value="C:mitochondrion"/>
    <property type="evidence" value="ECO:0007669"/>
    <property type="project" value="TreeGrafter"/>
</dbReference>
<evidence type="ECO:0000313" key="6">
    <source>
        <dbReference type="Proteomes" id="UP001305647"/>
    </source>
</evidence>
<feature type="compositionally biased region" description="Basic and acidic residues" evidence="4">
    <location>
        <begin position="287"/>
        <end position="299"/>
    </location>
</feature>
<evidence type="ECO:0000256" key="4">
    <source>
        <dbReference type="SAM" id="MobiDB-lite"/>
    </source>
</evidence>
<dbReference type="Proteomes" id="UP001305647">
    <property type="component" value="Unassembled WGS sequence"/>
</dbReference>
<dbReference type="GO" id="GO:0003743">
    <property type="term" value="F:translation initiation factor activity"/>
    <property type="evidence" value="ECO:0007669"/>
    <property type="project" value="UniProtKB-KW"/>
</dbReference>
<sequence>MKTSKCLFNSAAALRKVFVGNAAVSEAPWKLQRLLLPAIAVAIKATPSTPLQRPFSTHPIAQLRYKRVTPVGSRDPAPSTDRFVCDYGIAYPWIQLRQEDGRLSEPQRTSQVLKDINLERDMLILLAVPKADPLSSGPQYPICRIADREAEEKARSSRQPDKSAGKKKTKELELNWAIAPHDLRTKMTQLKRFLSKGHQVLVTMMNAKERKKRKASADEAKLALKAVEATIAEVPGAKEIRPREGLVGDTLTLHLHAPAGSVAAASAEPAAAGSPGQAIPRAPAAVERPEGERGVDTAV</sequence>
<feature type="region of interest" description="Disordered" evidence="4">
    <location>
        <begin position="264"/>
        <end position="299"/>
    </location>
</feature>
<keyword evidence="3" id="KW-0648">Protein biosynthesis</keyword>
<reference evidence="5" key="1">
    <citation type="journal article" date="2023" name="Mol. Phylogenet. Evol.">
        <title>Genome-scale phylogeny and comparative genomics of the fungal order Sordariales.</title>
        <authorList>
            <person name="Hensen N."/>
            <person name="Bonometti L."/>
            <person name="Westerberg I."/>
            <person name="Brannstrom I.O."/>
            <person name="Guillou S."/>
            <person name="Cros-Aarteil S."/>
            <person name="Calhoun S."/>
            <person name="Haridas S."/>
            <person name="Kuo A."/>
            <person name="Mondo S."/>
            <person name="Pangilinan J."/>
            <person name="Riley R."/>
            <person name="LaButti K."/>
            <person name="Andreopoulos B."/>
            <person name="Lipzen A."/>
            <person name="Chen C."/>
            <person name="Yan M."/>
            <person name="Daum C."/>
            <person name="Ng V."/>
            <person name="Clum A."/>
            <person name="Steindorff A."/>
            <person name="Ohm R.A."/>
            <person name="Martin F."/>
            <person name="Silar P."/>
            <person name="Natvig D.O."/>
            <person name="Lalanne C."/>
            <person name="Gautier V."/>
            <person name="Ament-Velasquez S.L."/>
            <person name="Kruys A."/>
            <person name="Hutchinson M.I."/>
            <person name="Powell A.J."/>
            <person name="Barry K."/>
            <person name="Miller A.N."/>
            <person name="Grigoriev I.V."/>
            <person name="Debuchy R."/>
            <person name="Gladieux P."/>
            <person name="Hiltunen Thoren M."/>
            <person name="Johannesson H."/>
        </authorList>
    </citation>
    <scope>NUCLEOTIDE SEQUENCE</scope>
    <source>
        <strain evidence="5">CBS 757.83</strain>
    </source>
</reference>